<gene>
    <name evidence="1" type="ORF">ACFL6M_01385</name>
</gene>
<proteinExistence type="predicted"/>
<evidence type="ECO:0008006" key="3">
    <source>
        <dbReference type="Google" id="ProtNLM"/>
    </source>
</evidence>
<organism evidence="1 2">
    <name type="scientific">Eiseniibacteriota bacterium</name>
    <dbReference type="NCBI Taxonomy" id="2212470"/>
    <lineage>
        <taxon>Bacteria</taxon>
        <taxon>Candidatus Eiseniibacteriota</taxon>
    </lineage>
</organism>
<reference evidence="1 2" key="1">
    <citation type="submission" date="2024-09" db="EMBL/GenBank/DDBJ databases">
        <authorList>
            <person name="D'Angelo T."/>
        </authorList>
    </citation>
    <scope>NUCLEOTIDE SEQUENCE [LARGE SCALE GENOMIC DNA]</scope>
    <source>
        <strain evidence="1">SAG AM-320-E07</strain>
    </source>
</reference>
<dbReference type="Proteomes" id="UP001593833">
    <property type="component" value="Unassembled WGS sequence"/>
</dbReference>
<sequence length="208" mass="23107">MQNTIVKEFKNNPKVITLVFDQGGSHGETLSWLQAFWDRYYLRGRVLFDNAGTIGGTVYGQPDTGLPFGRGFIIGPDGIIDSAYFGHRPGWTIERIYELLDLMSVESQEEAASSVPGIALRQNDPNPFSPCTTIRFELAEERVLSLQVFDIAGRLVRTLIEHKTLGSGPHVQVWEGKDDSGRDVGSGVYLYRLGSADCAVSRRLTLLR</sequence>
<name>A0ABV6YIS1_UNCEI</name>
<dbReference type="Gene3D" id="2.60.40.4070">
    <property type="match status" value="1"/>
</dbReference>
<comment type="caution">
    <text evidence="1">The sequence shown here is derived from an EMBL/GenBank/DDBJ whole genome shotgun (WGS) entry which is preliminary data.</text>
</comment>
<keyword evidence="2" id="KW-1185">Reference proteome</keyword>
<evidence type="ECO:0000313" key="2">
    <source>
        <dbReference type="Proteomes" id="UP001593833"/>
    </source>
</evidence>
<dbReference type="EMBL" id="JBHPKH010000008">
    <property type="protein sequence ID" value="MFC1572227.1"/>
    <property type="molecule type" value="Genomic_DNA"/>
</dbReference>
<protein>
    <recommendedName>
        <fullName evidence="3">FlgD Ig-like domain-containing protein</fullName>
    </recommendedName>
</protein>
<accession>A0ABV6YIS1</accession>
<evidence type="ECO:0000313" key="1">
    <source>
        <dbReference type="EMBL" id="MFC1572227.1"/>
    </source>
</evidence>